<reference evidence="2 3" key="1">
    <citation type="submission" date="2023-02" db="EMBL/GenBank/DDBJ databases">
        <title>LHISI_Scaffold_Assembly.</title>
        <authorList>
            <person name="Stuart O.P."/>
            <person name="Cleave R."/>
            <person name="Magrath M.J.L."/>
            <person name="Mikheyev A.S."/>
        </authorList>
    </citation>
    <scope>NUCLEOTIDE SEQUENCE [LARGE SCALE GENOMIC DNA]</scope>
    <source>
        <strain evidence="2">Daus_M_001</strain>
        <tissue evidence="2">Leg muscle</tissue>
    </source>
</reference>
<dbReference type="Proteomes" id="UP001159363">
    <property type="component" value="Chromosome 11"/>
</dbReference>
<protein>
    <submittedName>
        <fullName evidence="2">Uncharacterized protein</fullName>
    </submittedName>
</protein>
<organism evidence="2 3">
    <name type="scientific">Dryococelus australis</name>
    <dbReference type="NCBI Taxonomy" id="614101"/>
    <lineage>
        <taxon>Eukaryota</taxon>
        <taxon>Metazoa</taxon>
        <taxon>Ecdysozoa</taxon>
        <taxon>Arthropoda</taxon>
        <taxon>Hexapoda</taxon>
        <taxon>Insecta</taxon>
        <taxon>Pterygota</taxon>
        <taxon>Neoptera</taxon>
        <taxon>Polyneoptera</taxon>
        <taxon>Phasmatodea</taxon>
        <taxon>Verophasmatodea</taxon>
        <taxon>Anareolatae</taxon>
        <taxon>Phasmatidae</taxon>
        <taxon>Eurycanthinae</taxon>
        <taxon>Dryococelus</taxon>
    </lineage>
</organism>
<dbReference type="EMBL" id="JARBHB010000012">
    <property type="protein sequence ID" value="KAJ8871033.1"/>
    <property type="molecule type" value="Genomic_DNA"/>
</dbReference>
<feature type="region of interest" description="Disordered" evidence="1">
    <location>
        <begin position="137"/>
        <end position="158"/>
    </location>
</feature>
<evidence type="ECO:0000256" key="1">
    <source>
        <dbReference type="SAM" id="MobiDB-lite"/>
    </source>
</evidence>
<comment type="caution">
    <text evidence="2">The sequence shown here is derived from an EMBL/GenBank/DDBJ whole genome shotgun (WGS) entry which is preliminary data.</text>
</comment>
<name>A0ABQ9GGF9_9NEOP</name>
<evidence type="ECO:0000313" key="2">
    <source>
        <dbReference type="EMBL" id="KAJ8871033.1"/>
    </source>
</evidence>
<feature type="compositionally biased region" description="Polar residues" evidence="1">
    <location>
        <begin position="70"/>
        <end position="79"/>
    </location>
</feature>
<feature type="region of interest" description="Disordered" evidence="1">
    <location>
        <begin position="307"/>
        <end position="327"/>
    </location>
</feature>
<accession>A0ABQ9GGF9</accession>
<evidence type="ECO:0000313" key="3">
    <source>
        <dbReference type="Proteomes" id="UP001159363"/>
    </source>
</evidence>
<proteinExistence type="predicted"/>
<feature type="region of interest" description="Disordered" evidence="1">
    <location>
        <begin position="65"/>
        <end position="93"/>
    </location>
</feature>
<sequence length="521" mass="58381">MNATCICGCIAEDDRTWKQFVGCSCTIRFAERFGRLLKAGSSESEPMSAIEVRMEQLRGKREIPEKTRRPTASSGTIRTCENPVTRPGIEPGSPWWEASGLTARPLRPRNVTNKNILDNVPFYNELSECQCGGKRYPRENPPTRGTTPTCENPEVVQPGIEPDPPWEGGEFRLGSQDPAVKSRPNLFTSLNSEIELSVQGQEARERLRATITRTPSTSSLLGARRWSPTCRNGVLQSASGYLLASRQSNQQVNLSPQAVANQAHGLFPERRTANRRLGRPRHFFPVHLSTLWPRLVSPTRYCPWDDLTNQTRPTESRSNDGRTGNRTQVLLNTSPVSYHCATSLGEYGHRRAHLDCWTTFVLSRWSAGGCPVGAYLYPTSFSPAGWRSPPQQQSPCYWGGGVTTHQYLAFTSIHHGVYSYARLLLPAPRGHRTSQDSEEQLWLHANFNVNADTLISRDRGKLDVKHEHTGVDFTIGSQFIRHALDDSEPIADLQKTSSESHTVRYGVTHATLWDCNQWTND</sequence>
<gene>
    <name evidence="2" type="ORF">PR048_027337</name>
</gene>
<keyword evidence="3" id="KW-1185">Reference proteome</keyword>